<reference evidence="2" key="1">
    <citation type="journal article" date="2015" name="Nature">
        <title>Complex archaea that bridge the gap between prokaryotes and eukaryotes.</title>
        <authorList>
            <person name="Spang A."/>
            <person name="Saw J.H."/>
            <person name="Jorgensen S.L."/>
            <person name="Zaremba-Niedzwiedzka K."/>
            <person name="Martijn J."/>
            <person name="Lind A.E."/>
            <person name="van Eijk R."/>
            <person name="Schleper C."/>
            <person name="Guy L."/>
            <person name="Ettema T.J."/>
        </authorList>
    </citation>
    <scope>NUCLEOTIDE SEQUENCE</scope>
</reference>
<dbReference type="AlphaFoldDB" id="A0A0F9QJ62"/>
<dbReference type="Pfam" id="PF00483">
    <property type="entry name" value="NTP_transferase"/>
    <property type="match status" value="1"/>
</dbReference>
<proteinExistence type="predicted"/>
<evidence type="ECO:0000313" key="2">
    <source>
        <dbReference type="EMBL" id="KKN37062.1"/>
    </source>
</evidence>
<gene>
    <name evidence="2" type="ORF">LCGC14_0767360</name>
</gene>
<dbReference type="PANTHER" id="PTHR42883">
    <property type="entry name" value="GLUCOSE-1-PHOSPHATE THYMIDYLTRANSFERASE"/>
    <property type="match status" value="1"/>
</dbReference>
<dbReference type="Gene3D" id="3.90.550.10">
    <property type="entry name" value="Spore Coat Polysaccharide Biosynthesis Protein SpsA, Chain A"/>
    <property type="match status" value="1"/>
</dbReference>
<accession>A0A0F9QJ62</accession>
<protein>
    <recommendedName>
        <fullName evidence="1">Nucleotidyl transferase domain-containing protein</fullName>
    </recommendedName>
</protein>
<dbReference type="InterPro" id="IPR005835">
    <property type="entry name" value="NTP_transferase_dom"/>
</dbReference>
<feature type="domain" description="Nucleotidyl transferase" evidence="1">
    <location>
        <begin position="8"/>
        <end position="253"/>
    </location>
</feature>
<dbReference type="InterPro" id="IPR029044">
    <property type="entry name" value="Nucleotide-diphossugar_trans"/>
</dbReference>
<organism evidence="2">
    <name type="scientific">marine sediment metagenome</name>
    <dbReference type="NCBI Taxonomy" id="412755"/>
    <lineage>
        <taxon>unclassified sequences</taxon>
        <taxon>metagenomes</taxon>
        <taxon>ecological metagenomes</taxon>
    </lineage>
</organism>
<dbReference type="CDD" id="cd04181">
    <property type="entry name" value="NTP_transferase"/>
    <property type="match status" value="1"/>
</dbReference>
<evidence type="ECO:0000259" key="1">
    <source>
        <dbReference type="Pfam" id="PF00483"/>
    </source>
</evidence>
<dbReference type="EMBL" id="LAZR01001924">
    <property type="protein sequence ID" value="KKN37062.1"/>
    <property type="molecule type" value="Genomic_DNA"/>
</dbReference>
<dbReference type="SUPFAM" id="SSF53448">
    <property type="entry name" value="Nucleotide-diphospho-sugar transferases"/>
    <property type="match status" value="1"/>
</dbReference>
<sequence length="362" mass="40950">MWLICPIAGVGKRLQPFTYSKPKAFLKIAGKRLIDHILIKLKISFPKGTNVCFIVGYKKRQITEYLKKNHSDYFNLHFIEQQPLGYEADSPFFSGIGDAILLTKDFTENDDCFVFFSDRLPMEDYSQMILNYHQDICDGVINVRQVDNPEFYGVVELDDTLIIRNIVEKPKNPKSNYAVSGAYLFGMSITSRLFELLEEQSKIPLKNGYEHDITPIIQKLIGEGFKFKINEMKKNILDFGRPESLLEGNKLLLSETKLEDPIYEKLFQSGNIVDSKIVPPVYIGENTKIIDSVVGPNVSIGDNVVLEKCILSDSVIGDKANLKKIISSKSIIGDYSILEDLIKKSITIGDSSFITTSNMKSF</sequence>
<name>A0A0F9QJ62_9ZZZZ</name>
<dbReference type="Gene3D" id="2.160.10.10">
    <property type="entry name" value="Hexapeptide repeat proteins"/>
    <property type="match status" value="1"/>
</dbReference>
<dbReference type="PANTHER" id="PTHR42883:SF2">
    <property type="entry name" value="THYMIDYLYLTRANSFERASE"/>
    <property type="match status" value="1"/>
</dbReference>
<comment type="caution">
    <text evidence="2">The sequence shown here is derived from an EMBL/GenBank/DDBJ whole genome shotgun (WGS) entry which is preliminary data.</text>
</comment>